<dbReference type="RefSeq" id="WP_092475409.1">
    <property type="nucleotide sequence ID" value="NZ_FOHN01000002.1"/>
</dbReference>
<name>A0A1H9YJA8_9FIRM</name>
<evidence type="ECO:0000313" key="1">
    <source>
        <dbReference type="EMBL" id="SES69165.1"/>
    </source>
</evidence>
<sequence length="83" mass="9592">MKDEFKKIAKSIEKLAKKYNLDYVSCDLLDNSINVIGFDNSNKKVDLFKKIGEKEYTDMLELVLIKNELKGNGSEYLDPDLEQ</sequence>
<evidence type="ECO:0000313" key="2">
    <source>
        <dbReference type="Proteomes" id="UP000199800"/>
    </source>
</evidence>
<dbReference type="AlphaFoldDB" id="A0A1H9YJA8"/>
<reference evidence="1 2" key="1">
    <citation type="submission" date="2016-10" db="EMBL/GenBank/DDBJ databases">
        <authorList>
            <person name="de Groot N.N."/>
        </authorList>
    </citation>
    <scope>NUCLEOTIDE SEQUENCE [LARGE SCALE GENOMIC DNA]</scope>
    <source>
        <strain evidence="1 2">DSM 1801</strain>
    </source>
</reference>
<accession>A0A1H9YJA8</accession>
<dbReference type="Proteomes" id="UP000199800">
    <property type="component" value="Unassembled WGS sequence"/>
</dbReference>
<dbReference type="EMBL" id="FOHN01000002">
    <property type="protein sequence ID" value="SES69165.1"/>
    <property type="molecule type" value="Genomic_DNA"/>
</dbReference>
<gene>
    <name evidence="1" type="ORF">SAMN04487772_10250</name>
</gene>
<keyword evidence="2" id="KW-1185">Reference proteome</keyword>
<proteinExistence type="predicted"/>
<organism evidence="1 2">
    <name type="scientific">[Clostridium] polysaccharolyticum</name>
    <dbReference type="NCBI Taxonomy" id="29364"/>
    <lineage>
        <taxon>Bacteria</taxon>
        <taxon>Bacillati</taxon>
        <taxon>Bacillota</taxon>
        <taxon>Clostridia</taxon>
        <taxon>Lachnospirales</taxon>
        <taxon>Lachnospiraceae</taxon>
    </lineage>
</organism>
<protein>
    <submittedName>
        <fullName evidence="1">Uncharacterized protein</fullName>
    </submittedName>
</protein>
<dbReference type="STRING" id="29364.SAMN04487772_10250"/>